<accession>A0AA40C514</accession>
<dbReference type="AlphaFoldDB" id="A0AA40C514"/>
<keyword evidence="2" id="KW-1185">Reference proteome</keyword>
<organism evidence="1 2">
    <name type="scientific">Bombardia bombarda</name>
    <dbReference type="NCBI Taxonomy" id="252184"/>
    <lineage>
        <taxon>Eukaryota</taxon>
        <taxon>Fungi</taxon>
        <taxon>Dikarya</taxon>
        <taxon>Ascomycota</taxon>
        <taxon>Pezizomycotina</taxon>
        <taxon>Sordariomycetes</taxon>
        <taxon>Sordariomycetidae</taxon>
        <taxon>Sordariales</taxon>
        <taxon>Lasiosphaeriaceae</taxon>
        <taxon>Bombardia</taxon>
    </lineage>
</organism>
<dbReference type="Proteomes" id="UP001174934">
    <property type="component" value="Unassembled WGS sequence"/>
</dbReference>
<proteinExistence type="predicted"/>
<reference evidence="1" key="1">
    <citation type="submission" date="2023-06" db="EMBL/GenBank/DDBJ databases">
        <title>Genome-scale phylogeny and comparative genomics of the fungal order Sordariales.</title>
        <authorList>
            <consortium name="Lawrence Berkeley National Laboratory"/>
            <person name="Hensen N."/>
            <person name="Bonometti L."/>
            <person name="Westerberg I."/>
            <person name="Brannstrom I.O."/>
            <person name="Guillou S."/>
            <person name="Cros-Aarteil S."/>
            <person name="Calhoun S."/>
            <person name="Haridas S."/>
            <person name="Kuo A."/>
            <person name="Mondo S."/>
            <person name="Pangilinan J."/>
            <person name="Riley R."/>
            <person name="LaButti K."/>
            <person name="Andreopoulos B."/>
            <person name="Lipzen A."/>
            <person name="Chen C."/>
            <person name="Yanf M."/>
            <person name="Daum C."/>
            <person name="Ng V."/>
            <person name="Clum A."/>
            <person name="Steindorff A."/>
            <person name="Ohm R."/>
            <person name="Martin F."/>
            <person name="Silar P."/>
            <person name="Natvig D."/>
            <person name="Lalanne C."/>
            <person name="Gautier V."/>
            <person name="Ament-velasquez S.L."/>
            <person name="Kruys A."/>
            <person name="Hutchinson M.I."/>
            <person name="Powell A.J."/>
            <person name="Barry K."/>
            <person name="Miller A.N."/>
            <person name="Grigoriev I.V."/>
            <person name="Debuchy R."/>
            <person name="Gladieux P."/>
            <person name="Thoren M.H."/>
            <person name="Johannesson H."/>
        </authorList>
    </citation>
    <scope>NUCLEOTIDE SEQUENCE</scope>
    <source>
        <strain evidence="1">SMH3391-2</strain>
    </source>
</reference>
<dbReference type="EMBL" id="JAULSR010000003">
    <property type="protein sequence ID" value="KAK0624593.1"/>
    <property type="molecule type" value="Genomic_DNA"/>
</dbReference>
<name>A0AA40C514_9PEZI</name>
<evidence type="ECO:0000313" key="2">
    <source>
        <dbReference type="Proteomes" id="UP001174934"/>
    </source>
</evidence>
<evidence type="ECO:0000313" key="1">
    <source>
        <dbReference type="EMBL" id="KAK0624593.1"/>
    </source>
</evidence>
<comment type="caution">
    <text evidence="1">The sequence shown here is derived from an EMBL/GenBank/DDBJ whole genome shotgun (WGS) entry which is preliminary data.</text>
</comment>
<protein>
    <submittedName>
        <fullName evidence="1">Uncharacterized protein</fullName>
    </submittedName>
</protein>
<gene>
    <name evidence="1" type="ORF">B0T17DRAFT_245690</name>
</gene>
<sequence length="260" mass="28625">MNTDPVGIMNGIRSDDAMRDVLSYIMSHWVPLPDAAQANSSFSSQASQASQANGGLQGIHVASCPLEPAHVQGMPAFDPNAHMNVDLVDFSAMFPQAQAQAQTVGQSNMSFSPPLFIPPLPLKPNPKLARDGWTQEQDNLLLTLRQAGWAYSDISDAMRTQLGADISVNRLVKRFDKIRELYLDPLLEAVKNVMPEIMACIKDEMGKMDLGALPQTDKQLLDEIVEELPRSIPKFVQNRLLRKRKAMLSTPGYNPSAQGL</sequence>